<dbReference type="PANTHER" id="PTHR35008:SF4">
    <property type="entry name" value="BLL4482 PROTEIN"/>
    <property type="match status" value="1"/>
</dbReference>
<keyword evidence="3" id="KW-0408">Iron</keyword>
<evidence type="ECO:0000256" key="2">
    <source>
        <dbReference type="ARBA" id="ARBA00022723"/>
    </source>
</evidence>
<keyword evidence="2" id="KW-0479">Metal-binding</keyword>
<dbReference type="GO" id="GO:0009055">
    <property type="term" value="F:electron transfer activity"/>
    <property type="evidence" value="ECO:0007669"/>
    <property type="project" value="InterPro"/>
</dbReference>
<name>A0A382JDM4_9ZZZZ</name>
<dbReference type="InterPro" id="IPR009056">
    <property type="entry name" value="Cyt_c-like_dom"/>
</dbReference>
<dbReference type="PANTHER" id="PTHR35008">
    <property type="entry name" value="BLL4482 PROTEIN-RELATED"/>
    <property type="match status" value="1"/>
</dbReference>
<reference evidence="6" key="1">
    <citation type="submission" date="2018-05" db="EMBL/GenBank/DDBJ databases">
        <authorList>
            <person name="Lanie J.A."/>
            <person name="Ng W.-L."/>
            <person name="Kazmierczak K.M."/>
            <person name="Andrzejewski T.M."/>
            <person name="Davidsen T.M."/>
            <person name="Wayne K.J."/>
            <person name="Tettelin H."/>
            <person name="Glass J.I."/>
            <person name="Rusch D."/>
            <person name="Podicherti R."/>
            <person name="Tsui H.-C.T."/>
            <person name="Winkler M.E."/>
        </authorList>
    </citation>
    <scope>NUCLEOTIDE SEQUENCE</scope>
</reference>
<accession>A0A382JDM4</accession>
<feature type="domain" description="Cytochrome c" evidence="5">
    <location>
        <begin position="50"/>
        <end position="143"/>
    </location>
</feature>
<dbReference type="Pfam" id="PF00034">
    <property type="entry name" value="Cytochrom_C"/>
    <property type="match status" value="1"/>
</dbReference>
<dbReference type="GO" id="GO:0020037">
    <property type="term" value="F:heme binding"/>
    <property type="evidence" value="ECO:0007669"/>
    <property type="project" value="InterPro"/>
</dbReference>
<evidence type="ECO:0000256" key="1">
    <source>
        <dbReference type="ARBA" id="ARBA00022617"/>
    </source>
</evidence>
<dbReference type="InterPro" id="IPR051459">
    <property type="entry name" value="Cytochrome_c-type_DH"/>
</dbReference>
<dbReference type="AlphaFoldDB" id="A0A382JDM4"/>
<protein>
    <recommendedName>
        <fullName evidence="5">Cytochrome c domain-containing protein</fullName>
    </recommendedName>
</protein>
<evidence type="ECO:0000256" key="3">
    <source>
        <dbReference type="ARBA" id="ARBA00023004"/>
    </source>
</evidence>
<evidence type="ECO:0000313" key="6">
    <source>
        <dbReference type="EMBL" id="SVC08831.1"/>
    </source>
</evidence>
<keyword evidence="1" id="KW-0349">Heme</keyword>
<evidence type="ECO:0000259" key="5">
    <source>
        <dbReference type="PROSITE" id="PS51007"/>
    </source>
</evidence>
<organism evidence="6">
    <name type="scientific">marine metagenome</name>
    <dbReference type="NCBI Taxonomy" id="408172"/>
    <lineage>
        <taxon>unclassified sequences</taxon>
        <taxon>metagenomes</taxon>
        <taxon>ecological metagenomes</taxon>
    </lineage>
</organism>
<gene>
    <name evidence="6" type="ORF">METZ01_LOCUS261685</name>
</gene>
<sequence>MKKALILSVMVIFSLVAVGSAIAKPAKCPQPRKTKAAPGSIAKKDKTKKANAKNGKKIFMKTAKPMACKMCHGVKGDGGGKLGAALKPKPRNFACKATMKKVSAGQMFYIIKNGSKGTGMVAHGKTLKDKQIWDVVKYIRTTFMK</sequence>
<evidence type="ECO:0000256" key="4">
    <source>
        <dbReference type="SAM" id="MobiDB-lite"/>
    </source>
</evidence>
<dbReference type="Gene3D" id="1.10.760.10">
    <property type="entry name" value="Cytochrome c-like domain"/>
    <property type="match status" value="1"/>
</dbReference>
<proteinExistence type="predicted"/>
<dbReference type="EMBL" id="UINC01072878">
    <property type="protein sequence ID" value="SVC08831.1"/>
    <property type="molecule type" value="Genomic_DNA"/>
</dbReference>
<dbReference type="GO" id="GO:0046872">
    <property type="term" value="F:metal ion binding"/>
    <property type="evidence" value="ECO:0007669"/>
    <property type="project" value="UniProtKB-KW"/>
</dbReference>
<feature type="region of interest" description="Disordered" evidence="4">
    <location>
        <begin position="28"/>
        <end position="55"/>
    </location>
</feature>
<feature type="compositionally biased region" description="Basic residues" evidence="4">
    <location>
        <begin position="45"/>
        <end position="55"/>
    </location>
</feature>
<dbReference type="PROSITE" id="PS51007">
    <property type="entry name" value="CYTC"/>
    <property type="match status" value="1"/>
</dbReference>
<dbReference type="SUPFAM" id="SSF46626">
    <property type="entry name" value="Cytochrome c"/>
    <property type="match status" value="1"/>
</dbReference>
<dbReference type="InterPro" id="IPR036909">
    <property type="entry name" value="Cyt_c-like_dom_sf"/>
</dbReference>